<dbReference type="PROSITE" id="PS51186">
    <property type="entry name" value="GNAT"/>
    <property type="match status" value="1"/>
</dbReference>
<comment type="caution">
    <text evidence="2">The sequence shown here is derived from an EMBL/GenBank/DDBJ whole genome shotgun (WGS) entry which is preliminary data.</text>
</comment>
<protein>
    <submittedName>
        <fullName evidence="2">GNAT family N-acetyltransferase</fullName>
    </submittedName>
</protein>
<organism evidence="2 3">
    <name type="scientific">Undibacterium curvum</name>
    <dbReference type="NCBI Taxonomy" id="2762294"/>
    <lineage>
        <taxon>Bacteria</taxon>
        <taxon>Pseudomonadati</taxon>
        <taxon>Pseudomonadota</taxon>
        <taxon>Betaproteobacteria</taxon>
        <taxon>Burkholderiales</taxon>
        <taxon>Oxalobacteraceae</taxon>
        <taxon>Undibacterium</taxon>
    </lineage>
</organism>
<reference evidence="2 3" key="1">
    <citation type="submission" date="2020-08" db="EMBL/GenBank/DDBJ databases">
        <title>Novel species isolated from subtropical streams in China.</title>
        <authorList>
            <person name="Lu H."/>
        </authorList>
    </citation>
    <scope>NUCLEOTIDE SEQUENCE [LARGE SCALE GENOMIC DNA]</scope>
    <source>
        <strain evidence="2 3">CY22W</strain>
    </source>
</reference>
<evidence type="ECO:0000259" key="1">
    <source>
        <dbReference type="PROSITE" id="PS51186"/>
    </source>
</evidence>
<evidence type="ECO:0000313" key="2">
    <source>
        <dbReference type="EMBL" id="MBC3932413.1"/>
    </source>
</evidence>
<dbReference type="SUPFAM" id="SSF55729">
    <property type="entry name" value="Acyl-CoA N-acyltransferases (Nat)"/>
    <property type="match status" value="1"/>
</dbReference>
<feature type="domain" description="N-acetyltransferase" evidence="1">
    <location>
        <begin position="9"/>
        <end position="160"/>
    </location>
</feature>
<dbReference type="InterPro" id="IPR000182">
    <property type="entry name" value="GNAT_dom"/>
</dbReference>
<dbReference type="Gene3D" id="3.40.630.30">
    <property type="match status" value="1"/>
</dbReference>
<dbReference type="RefSeq" id="WP_186904077.1">
    <property type="nucleotide sequence ID" value="NZ_JACOGD010000006.1"/>
</dbReference>
<keyword evidence="3" id="KW-1185">Reference proteome</keyword>
<name>A0ABR7A6J4_9BURK</name>
<sequence length="165" mass="18678">MIPLLNPDLQLRSVSDADQSFLLALYGSVREPELAQTDWSTDQKKAFLQSQFAAQSQAYAQYNNSDFYIVCYQGQDIGRLYLQYRSDAVSIVDISLMSDYRSQGLGGSLLASVIALANTRHLPVQIHVEKFNPALSLYQRLGFRAIKDKEVYLQLERAADITEYL</sequence>
<dbReference type="EMBL" id="JACOGD010000006">
    <property type="protein sequence ID" value="MBC3932413.1"/>
    <property type="molecule type" value="Genomic_DNA"/>
</dbReference>
<proteinExistence type="predicted"/>
<evidence type="ECO:0000313" key="3">
    <source>
        <dbReference type="Proteomes" id="UP000654304"/>
    </source>
</evidence>
<accession>A0ABR7A6J4</accession>
<dbReference type="Pfam" id="PF13673">
    <property type="entry name" value="Acetyltransf_10"/>
    <property type="match status" value="1"/>
</dbReference>
<gene>
    <name evidence="2" type="ORF">H8K43_12060</name>
</gene>
<dbReference type="CDD" id="cd04301">
    <property type="entry name" value="NAT_SF"/>
    <property type="match status" value="1"/>
</dbReference>
<dbReference type="InterPro" id="IPR016181">
    <property type="entry name" value="Acyl_CoA_acyltransferase"/>
</dbReference>
<dbReference type="Proteomes" id="UP000654304">
    <property type="component" value="Unassembled WGS sequence"/>
</dbReference>